<proteinExistence type="predicted"/>
<keyword evidence="1" id="KW-0472">Membrane</keyword>
<feature type="transmembrane region" description="Helical" evidence="1">
    <location>
        <begin position="56"/>
        <end position="77"/>
    </location>
</feature>
<dbReference type="RefSeq" id="WP_230739356.1">
    <property type="nucleotide sequence ID" value="NZ_JAJNDB010000008.1"/>
</dbReference>
<name>A0ABS8PGF7_9PSEU</name>
<dbReference type="EMBL" id="JAJNDB010000008">
    <property type="protein sequence ID" value="MCD2197346.1"/>
    <property type="molecule type" value="Genomic_DNA"/>
</dbReference>
<comment type="caution">
    <text evidence="2">The sequence shown here is derived from an EMBL/GenBank/DDBJ whole genome shotgun (WGS) entry which is preliminary data.</text>
</comment>
<evidence type="ECO:0000313" key="3">
    <source>
        <dbReference type="Proteomes" id="UP001199469"/>
    </source>
</evidence>
<dbReference type="Proteomes" id="UP001199469">
    <property type="component" value="Unassembled WGS sequence"/>
</dbReference>
<keyword evidence="1" id="KW-0812">Transmembrane</keyword>
<protein>
    <submittedName>
        <fullName evidence="2">Uncharacterized protein</fullName>
    </submittedName>
</protein>
<accession>A0ABS8PGF7</accession>
<evidence type="ECO:0000256" key="1">
    <source>
        <dbReference type="SAM" id="Phobius"/>
    </source>
</evidence>
<evidence type="ECO:0000313" key="2">
    <source>
        <dbReference type="EMBL" id="MCD2197346.1"/>
    </source>
</evidence>
<reference evidence="2 3" key="1">
    <citation type="submission" date="2021-11" db="EMBL/GenBank/DDBJ databases">
        <title>Draft genome sequence of Actinomycetospora sp. SF1 isolated from the rhizosphere soil.</title>
        <authorList>
            <person name="Duangmal K."/>
            <person name="Chantavorakit T."/>
        </authorList>
    </citation>
    <scope>NUCLEOTIDE SEQUENCE [LARGE SCALE GENOMIC DNA]</scope>
    <source>
        <strain evidence="2 3">TBRC 5722</strain>
    </source>
</reference>
<keyword evidence="1" id="KW-1133">Transmembrane helix</keyword>
<keyword evidence="3" id="KW-1185">Reference proteome</keyword>
<gene>
    <name evidence="2" type="ORF">LQ327_28630</name>
</gene>
<sequence>MTRTVQLACAWSGLVALVVVLAGFTLAGVLPVPPRADYSAAQTVAFYADNLAGARAGFMLASFGLGLVAPLVGVIAVQMLRMEARTPVLAFTQTVLGAVTVAGVEW</sequence>
<organism evidence="2 3">
    <name type="scientific">Actinomycetospora endophytica</name>
    <dbReference type="NCBI Taxonomy" id="2291215"/>
    <lineage>
        <taxon>Bacteria</taxon>
        <taxon>Bacillati</taxon>
        <taxon>Actinomycetota</taxon>
        <taxon>Actinomycetes</taxon>
        <taxon>Pseudonocardiales</taxon>
        <taxon>Pseudonocardiaceae</taxon>
        <taxon>Actinomycetospora</taxon>
    </lineage>
</organism>